<organism evidence="5 6">
    <name type="scientific">Paenibacillus agricola</name>
    <dbReference type="NCBI Taxonomy" id="2716264"/>
    <lineage>
        <taxon>Bacteria</taxon>
        <taxon>Bacillati</taxon>
        <taxon>Bacillota</taxon>
        <taxon>Bacilli</taxon>
        <taxon>Bacillales</taxon>
        <taxon>Paenibacillaceae</taxon>
        <taxon>Paenibacillus</taxon>
    </lineage>
</organism>
<keyword evidence="3" id="KW-0472">Membrane</keyword>
<feature type="domain" description="Fibronectin type-III" evidence="4">
    <location>
        <begin position="209"/>
        <end position="296"/>
    </location>
</feature>
<evidence type="ECO:0000259" key="4">
    <source>
        <dbReference type="PROSITE" id="PS50853"/>
    </source>
</evidence>
<dbReference type="InterPro" id="IPR013783">
    <property type="entry name" value="Ig-like_fold"/>
</dbReference>
<accession>A0ABX0JMU2</accession>
<name>A0ABX0JMU2_9BACL</name>
<dbReference type="Pfam" id="PF00041">
    <property type="entry name" value="fn3"/>
    <property type="match status" value="2"/>
</dbReference>
<evidence type="ECO:0000256" key="2">
    <source>
        <dbReference type="SAM" id="MobiDB-lite"/>
    </source>
</evidence>
<feature type="non-terminal residue" evidence="5">
    <location>
        <position position="1"/>
    </location>
</feature>
<dbReference type="SMART" id="SM00060">
    <property type="entry name" value="FN3"/>
    <property type="match status" value="4"/>
</dbReference>
<keyword evidence="3" id="KW-0812">Transmembrane</keyword>
<feature type="region of interest" description="Disordered" evidence="2">
    <location>
        <begin position="504"/>
        <end position="538"/>
    </location>
</feature>
<dbReference type="InterPro" id="IPR003961">
    <property type="entry name" value="FN3_dom"/>
</dbReference>
<evidence type="ECO:0000313" key="6">
    <source>
        <dbReference type="Proteomes" id="UP001165962"/>
    </source>
</evidence>
<evidence type="ECO:0000256" key="1">
    <source>
        <dbReference type="ARBA" id="ARBA00022737"/>
    </source>
</evidence>
<dbReference type="CDD" id="cd00063">
    <property type="entry name" value="FN3"/>
    <property type="match status" value="2"/>
</dbReference>
<gene>
    <name evidence="5" type="ORF">G9U52_38420</name>
</gene>
<feature type="domain" description="Fibronectin type-III" evidence="4">
    <location>
        <begin position="23"/>
        <end position="120"/>
    </location>
</feature>
<protein>
    <submittedName>
        <fullName evidence="5">Fibronectin type III domain-containing protein</fullName>
    </submittedName>
</protein>
<dbReference type="Gene3D" id="2.60.40.10">
    <property type="entry name" value="Immunoglobulins"/>
    <property type="match status" value="4"/>
</dbReference>
<dbReference type="RefSeq" id="WP_166158662.1">
    <property type="nucleotide sequence ID" value="NZ_JAAOIW010000043.1"/>
</dbReference>
<dbReference type="Proteomes" id="UP001165962">
    <property type="component" value="Unassembled WGS sequence"/>
</dbReference>
<evidence type="ECO:0000313" key="5">
    <source>
        <dbReference type="EMBL" id="NHN35565.1"/>
    </source>
</evidence>
<evidence type="ECO:0000256" key="3">
    <source>
        <dbReference type="SAM" id="Phobius"/>
    </source>
</evidence>
<dbReference type="InterPro" id="IPR036116">
    <property type="entry name" value="FN3_sf"/>
</dbReference>
<dbReference type="PANTHER" id="PTHR46708">
    <property type="entry name" value="TENASCIN"/>
    <property type="match status" value="1"/>
</dbReference>
<dbReference type="PROSITE" id="PS50853">
    <property type="entry name" value="FN3"/>
    <property type="match status" value="2"/>
</dbReference>
<keyword evidence="6" id="KW-1185">Reference proteome</keyword>
<comment type="caution">
    <text evidence="5">The sequence shown here is derived from an EMBL/GenBank/DDBJ whole genome shotgun (WGS) entry which is preliminary data.</text>
</comment>
<reference evidence="5" key="1">
    <citation type="submission" date="2020-03" db="EMBL/GenBank/DDBJ databases">
        <title>Draft sequencing of Paenibacilllus sp. S3N08.</title>
        <authorList>
            <person name="Kim D.-U."/>
        </authorList>
    </citation>
    <scope>NUCLEOTIDE SEQUENCE</scope>
    <source>
        <strain evidence="5">S3N08</strain>
    </source>
</reference>
<feature type="transmembrane region" description="Helical" evidence="3">
    <location>
        <begin position="405"/>
        <end position="425"/>
    </location>
</feature>
<dbReference type="EMBL" id="JAAOIW010000043">
    <property type="protein sequence ID" value="NHN35565.1"/>
    <property type="molecule type" value="Genomic_DNA"/>
</dbReference>
<dbReference type="InterPro" id="IPR050991">
    <property type="entry name" value="ECM_Regulatory_Proteins"/>
</dbReference>
<feature type="compositionally biased region" description="Basic and acidic residues" evidence="2">
    <location>
        <begin position="504"/>
        <end position="524"/>
    </location>
</feature>
<dbReference type="SUPFAM" id="SSF49265">
    <property type="entry name" value="Fibronectin type III"/>
    <property type="match status" value="2"/>
</dbReference>
<proteinExistence type="predicted"/>
<keyword evidence="3" id="KW-1133">Transmembrane helix</keyword>
<feature type="compositionally biased region" description="Basic and acidic residues" evidence="2">
    <location>
        <begin position="448"/>
        <end position="465"/>
    </location>
</feature>
<dbReference type="PANTHER" id="PTHR46708:SF2">
    <property type="entry name" value="FIBRONECTIN TYPE-III DOMAIN-CONTAINING PROTEIN"/>
    <property type="match status" value="1"/>
</dbReference>
<keyword evidence="1" id="KW-0677">Repeat</keyword>
<sequence>FPNSEFVGMEFDGTILNGAFLSDPSNLVVDSKTYDSAVVTWKNPEESDLKTIKIYNPSLVYTSTIEDGFIGATRTATINGLAGGTNYNLRFTATDSMGNESNGSFLSFQTDPLPDTTPPNAPTGLSAIPTNGNVALDWDASISTDVAGYNVYKNGVKVSTGLVPSLIYSLAVPNNVTYTWTVTAVDTSGNESTHSAPVVTLFDTVSPSAPIGLALEPNGPYSVLAVWQQNAEPDLAGYSIYLNGAKLNTTWLIAENQYSVGNLQEGSTYNFQVSATDTNGNESPLSTPVSYSVVDIPLRPAQFRAAISDQKVVLAWTASPGATTYTVYRDDVEIAEIGGTSYSDAGLTNNQTYKYDVVANRTDKVSPKATLYARPVASVLDFTEIHLPFGMQDALVTAVNFLRMYGSWVLLGLGVLFAPILWMLVSGLMRSSAKNNSLDNKGERKRTGREARSRPNKRTPDQEKVHRILYGTPEQEKATKMKERTERAEFKKWVKEQAGKQVAHRKESFDRIEKNREPKERAVVEMKSYNRSPKTRRG</sequence>
<feature type="region of interest" description="Disordered" evidence="2">
    <location>
        <begin position="433"/>
        <end position="465"/>
    </location>
</feature>